<dbReference type="EMBL" id="JASCXW010000009">
    <property type="protein sequence ID" value="MDI6452731.1"/>
    <property type="molecule type" value="Genomic_DNA"/>
</dbReference>
<name>A0AAW6UB39_9MOLU</name>
<evidence type="ECO:0000313" key="4">
    <source>
        <dbReference type="Proteomes" id="UP001431532"/>
    </source>
</evidence>
<dbReference type="Gene3D" id="2.60.40.10">
    <property type="entry name" value="Immunoglobulins"/>
    <property type="match status" value="1"/>
</dbReference>
<protein>
    <submittedName>
        <fullName evidence="3">DUF5011 domain-containing protein</fullName>
    </submittedName>
</protein>
<feature type="chain" id="PRO_5043801322" evidence="1">
    <location>
        <begin position="21"/>
        <end position="174"/>
    </location>
</feature>
<feature type="domain" description="Pesticidal crystal protein Cry22Aa Ig-like" evidence="2">
    <location>
        <begin position="37"/>
        <end position="96"/>
    </location>
</feature>
<feature type="signal peptide" evidence="1">
    <location>
        <begin position="1"/>
        <end position="20"/>
    </location>
</feature>
<comment type="caution">
    <text evidence="3">The sequence shown here is derived from an EMBL/GenBank/DDBJ whole genome shotgun (WGS) entry which is preliminary data.</text>
</comment>
<dbReference type="Proteomes" id="UP001431532">
    <property type="component" value="Unassembled WGS sequence"/>
</dbReference>
<dbReference type="AlphaFoldDB" id="A0AAW6UB39"/>
<feature type="domain" description="Pesticidal crystal protein Cry22Aa Ig-like" evidence="2">
    <location>
        <begin position="112"/>
        <end position="171"/>
    </location>
</feature>
<organism evidence="3 4">
    <name type="scientific">Peloplasma aerotolerans</name>
    <dbReference type="NCBI Taxonomy" id="3044389"/>
    <lineage>
        <taxon>Bacteria</taxon>
        <taxon>Bacillati</taxon>
        <taxon>Mycoplasmatota</taxon>
        <taxon>Mollicutes</taxon>
        <taxon>Acholeplasmatales</taxon>
        <taxon>Acholeplasmataceae</taxon>
        <taxon>Peloplasma</taxon>
    </lineage>
</organism>
<dbReference type="InterPro" id="IPR013783">
    <property type="entry name" value="Ig-like_fold"/>
</dbReference>
<proteinExistence type="predicted"/>
<dbReference type="PROSITE" id="PS51257">
    <property type="entry name" value="PROKAR_LIPOPROTEIN"/>
    <property type="match status" value="1"/>
</dbReference>
<accession>A0AAW6UB39</accession>
<gene>
    <name evidence="3" type="ORF">QJ521_04050</name>
</gene>
<keyword evidence="4" id="KW-1185">Reference proteome</keyword>
<evidence type="ECO:0000259" key="2">
    <source>
        <dbReference type="Pfam" id="PF16403"/>
    </source>
</evidence>
<sequence>MKKMLFFLTIGFLLLLSACTEPSINHLNLTLNPGIDTIEIGQSHIDTGAKASYGLRLLTVEVIENDINVNQLGVYEIIYQTTYSGLTKTITRYVTVIDENPPVISLNPGIDTIFIDETWIDAGVETSDASGGEITIITEGEVLNIEGEYIITYYATDESGNTAQIKRYVSVISN</sequence>
<dbReference type="InterPro" id="IPR032179">
    <property type="entry name" value="Cry22Aa_Ig-like"/>
</dbReference>
<reference evidence="3" key="1">
    <citation type="submission" date="2023-05" db="EMBL/GenBank/DDBJ databases">
        <title>Mariniplasma microaerophilum sp. nov., a novel anaerobic mollicute isolated from terrestrial mud volcano, Taman Peninsula, Russia.</title>
        <authorList>
            <person name="Khomyakova M.A."/>
            <person name="Merkel A.Y."/>
            <person name="Slobodkin A.I."/>
        </authorList>
    </citation>
    <scope>NUCLEOTIDE SEQUENCE</scope>
    <source>
        <strain evidence="3">M4Ah</strain>
    </source>
</reference>
<keyword evidence="1" id="KW-0732">Signal</keyword>
<evidence type="ECO:0000313" key="3">
    <source>
        <dbReference type="EMBL" id="MDI6452731.1"/>
    </source>
</evidence>
<dbReference type="RefSeq" id="WP_282839154.1">
    <property type="nucleotide sequence ID" value="NZ_JASCXW010000009.1"/>
</dbReference>
<dbReference type="Pfam" id="PF16403">
    <property type="entry name" value="Bact_surface_Ig-like"/>
    <property type="match status" value="2"/>
</dbReference>
<evidence type="ECO:0000256" key="1">
    <source>
        <dbReference type="SAM" id="SignalP"/>
    </source>
</evidence>